<evidence type="ECO:0000313" key="7">
    <source>
        <dbReference type="EMBL" id="MFC7256030.1"/>
    </source>
</evidence>
<name>A0ABD5ZZB1_9EURY</name>
<dbReference type="SUPFAM" id="SSF51735">
    <property type="entry name" value="NAD(P)-binding Rossmann-fold domains"/>
    <property type="match status" value="1"/>
</dbReference>
<evidence type="ECO:0000256" key="2">
    <source>
        <dbReference type="ARBA" id="ARBA00023002"/>
    </source>
</evidence>
<keyword evidence="3" id="KW-0520">NAD</keyword>
<dbReference type="AlphaFoldDB" id="A0ABD5ZZB1"/>
<gene>
    <name evidence="7" type="ORF">ACFQKE_12130</name>
</gene>
<dbReference type="RefSeq" id="WP_379704488.1">
    <property type="nucleotide sequence ID" value="NZ_JBHTAT010000001.1"/>
</dbReference>
<dbReference type="EMBL" id="JBHTAT010000001">
    <property type="protein sequence ID" value="MFC7256030.1"/>
    <property type="molecule type" value="Genomic_DNA"/>
</dbReference>
<dbReference type="InterPro" id="IPR050418">
    <property type="entry name" value="D-iso_2-hydroxyacid_DH_PdxB"/>
</dbReference>
<comment type="caution">
    <text evidence="7">The sequence shown here is derived from an EMBL/GenBank/DDBJ whole genome shotgun (WGS) entry which is preliminary data.</text>
</comment>
<dbReference type="InterPro" id="IPR043322">
    <property type="entry name" value="CtBP"/>
</dbReference>
<dbReference type="Pfam" id="PF02826">
    <property type="entry name" value="2-Hacid_dh_C"/>
    <property type="match status" value="1"/>
</dbReference>
<evidence type="ECO:0000256" key="4">
    <source>
        <dbReference type="RuleBase" id="RU003719"/>
    </source>
</evidence>
<dbReference type="InterPro" id="IPR006140">
    <property type="entry name" value="D-isomer_DH_NAD-bd"/>
</dbReference>
<dbReference type="Gene3D" id="3.40.50.720">
    <property type="entry name" value="NAD(P)-binding Rossmann-like Domain"/>
    <property type="match status" value="2"/>
</dbReference>
<dbReference type="Pfam" id="PF00389">
    <property type="entry name" value="2-Hacid_dh"/>
    <property type="match status" value="1"/>
</dbReference>
<accession>A0ABD5ZZB1</accession>
<evidence type="ECO:0000256" key="1">
    <source>
        <dbReference type="ARBA" id="ARBA00005854"/>
    </source>
</evidence>
<dbReference type="PROSITE" id="PS00671">
    <property type="entry name" value="D_2_HYDROXYACID_DH_3"/>
    <property type="match status" value="1"/>
</dbReference>
<organism evidence="7 8">
    <name type="scientific">Haloplanus litoreus</name>
    <dbReference type="NCBI Taxonomy" id="767515"/>
    <lineage>
        <taxon>Archaea</taxon>
        <taxon>Methanobacteriati</taxon>
        <taxon>Methanobacteriota</taxon>
        <taxon>Stenosarchaea group</taxon>
        <taxon>Halobacteria</taxon>
        <taxon>Halobacteriales</taxon>
        <taxon>Haloferacaceae</taxon>
        <taxon>Haloplanus</taxon>
    </lineage>
</organism>
<dbReference type="SUPFAM" id="SSF52283">
    <property type="entry name" value="Formate/glycerate dehydrogenase catalytic domain-like"/>
    <property type="match status" value="1"/>
</dbReference>
<dbReference type="GeneID" id="96954410"/>
<proteinExistence type="inferred from homology"/>
<dbReference type="PANTHER" id="PTHR43761">
    <property type="entry name" value="D-ISOMER SPECIFIC 2-HYDROXYACID DEHYDROGENASE FAMILY PROTEIN (AFU_ORTHOLOGUE AFUA_1G13630)"/>
    <property type="match status" value="1"/>
</dbReference>
<comment type="similarity">
    <text evidence="1 4">Belongs to the D-isomer specific 2-hydroxyacid dehydrogenase family.</text>
</comment>
<dbReference type="InterPro" id="IPR036291">
    <property type="entry name" value="NAD(P)-bd_dom_sf"/>
</dbReference>
<protein>
    <submittedName>
        <fullName evidence="7">C-terminal binding protein</fullName>
    </submittedName>
</protein>
<feature type="domain" description="D-isomer specific 2-hydroxyacid dehydrogenase NAD-binding" evidence="6">
    <location>
        <begin position="109"/>
        <end position="284"/>
    </location>
</feature>
<evidence type="ECO:0000259" key="6">
    <source>
        <dbReference type="Pfam" id="PF02826"/>
    </source>
</evidence>
<evidence type="ECO:0000256" key="3">
    <source>
        <dbReference type="ARBA" id="ARBA00023027"/>
    </source>
</evidence>
<dbReference type="PANTHER" id="PTHR43761:SF1">
    <property type="entry name" value="D-ISOMER SPECIFIC 2-HYDROXYACID DEHYDROGENASE CATALYTIC DOMAIN-CONTAINING PROTEIN-RELATED"/>
    <property type="match status" value="1"/>
</dbReference>
<dbReference type="GO" id="GO:0016491">
    <property type="term" value="F:oxidoreductase activity"/>
    <property type="evidence" value="ECO:0007669"/>
    <property type="project" value="UniProtKB-KW"/>
</dbReference>
<dbReference type="CDD" id="cd05299">
    <property type="entry name" value="CtBP_dh"/>
    <property type="match status" value="1"/>
</dbReference>
<dbReference type="InterPro" id="IPR029753">
    <property type="entry name" value="D-isomer_DH_CS"/>
</dbReference>
<reference evidence="7 8" key="1">
    <citation type="journal article" date="2019" name="Int. J. Syst. Evol. Microbiol.">
        <title>The Global Catalogue of Microorganisms (GCM) 10K type strain sequencing project: providing services to taxonomists for standard genome sequencing and annotation.</title>
        <authorList>
            <consortium name="The Broad Institute Genomics Platform"/>
            <consortium name="The Broad Institute Genome Sequencing Center for Infectious Disease"/>
            <person name="Wu L."/>
            <person name="Ma J."/>
        </authorList>
    </citation>
    <scope>NUCLEOTIDE SEQUENCE [LARGE SCALE GENOMIC DNA]</scope>
    <source>
        <strain evidence="7 8">GX21</strain>
    </source>
</reference>
<sequence length="323" mass="35320">MTHRIVVTDHDFPDLSIESTALDGADVELRSEYARTPDEVIDVAEDADAMLVQYAEITREVFDALPDLQAVGRYGIGVDSIDLDAASDHGVHVVNVPDYCVEEVPTHALALLLSCIRKIPSYDRTIKGGEWDWTGGKPIHRFTGSTLGLVGFGKLPRRLLELVDGFDLDVLVYDPYVDAADIEATGAEKVTLEDLLARSKYVSVHAPLTEETHHLFDESAFETMREDAILVNTARGPLVDVDALEDALEAGEIAGAGLDVLPEEPPDTTPPFDHEAIVYTPHVAWYSTESMETMRRTVTEDLLGILQGDDPQNPVNDPESGTA</sequence>
<feature type="domain" description="D-isomer specific 2-hydroxyacid dehydrogenase catalytic" evidence="5">
    <location>
        <begin position="24"/>
        <end position="316"/>
    </location>
</feature>
<dbReference type="InterPro" id="IPR006139">
    <property type="entry name" value="D-isomer_2_OHA_DH_cat_dom"/>
</dbReference>
<keyword evidence="2 4" id="KW-0560">Oxidoreductase</keyword>
<dbReference type="Proteomes" id="UP001596434">
    <property type="component" value="Unassembled WGS sequence"/>
</dbReference>
<keyword evidence="8" id="KW-1185">Reference proteome</keyword>
<evidence type="ECO:0000259" key="5">
    <source>
        <dbReference type="Pfam" id="PF00389"/>
    </source>
</evidence>
<evidence type="ECO:0000313" key="8">
    <source>
        <dbReference type="Proteomes" id="UP001596434"/>
    </source>
</evidence>